<sequence length="238" mass="25798">MRVHGSKHGISKMLDEIANDWERAQYADLMAEMLDDQSSGATTGIVAGTRVATSVGWIAIERIAAGDAVLTFDAGLRTVRAIKCAPMWAGVGRCPAHFRPVHVPQGVLGNSHAMTLLPRQGVLIESDLAESHTGDPFALVRAESLVGICGIRRSEPTMPTNVYLLQFDEDQIVFTAHGALCVCPAVGDILARVSWDAADRDYHMLSEDIDRELINSIREEIEETWMNDCDEGVLGGAA</sequence>
<dbReference type="InterPro" id="IPR028992">
    <property type="entry name" value="Hedgehog/Intein_dom"/>
</dbReference>
<dbReference type="InterPro" id="IPR036844">
    <property type="entry name" value="Hint_dom_sf"/>
</dbReference>
<evidence type="ECO:0000313" key="2">
    <source>
        <dbReference type="EMBL" id="MWB77658.1"/>
    </source>
</evidence>
<dbReference type="EMBL" id="WNXQ01000003">
    <property type="protein sequence ID" value="MWB77658.1"/>
    <property type="molecule type" value="Genomic_DNA"/>
</dbReference>
<evidence type="ECO:0000313" key="3">
    <source>
        <dbReference type="Proteomes" id="UP000443843"/>
    </source>
</evidence>
<evidence type="ECO:0000259" key="1">
    <source>
        <dbReference type="Pfam" id="PF13403"/>
    </source>
</evidence>
<reference evidence="2 3" key="1">
    <citation type="submission" date="2019-11" db="EMBL/GenBank/DDBJ databases">
        <title>Pseudooceanicola pacifica sp. nov., isolated from deep-sea sediment of the Pacific Ocean.</title>
        <authorList>
            <person name="Lyu L."/>
        </authorList>
    </citation>
    <scope>NUCLEOTIDE SEQUENCE [LARGE SCALE GENOMIC DNA]</scope>
    <source>
        <strain evidence="2 3">216_PA32_1</strain>
    </source>
</reference>
<dbReference type="AlphaFoldDB" id="A0A844WAI9"/>
<dbReference type="RefSeq" id="WP_160381928.1">
    <property type="nucleotide sequence ID" value="NZ_WNXQ01000003.1"/>
</dbReference>
<dbReference type="Proteomes" id="UP000443843">
    <property type="component" value="Unassembled WGS sequence"/>
</dbReference>
<organism evidence="2 3">
    <name type="scientific">Pseudooceanicola pacificus</name>
    <dbReference type="NCBI Taxonomy" id="2676438"/>
    <lineage>
        <taxon>Bacteria</taxon>
        <taxon>Pseudomonadati</taxon>
        <taxon>Pseudomonadota</taxon>
        <taxon>Alphaproteobacteria</taxon>
        <taxon>Rhodobacterales</taxon>
        <taxon>Paracoccaceae</taxon>
        <taxon>Pseudooceanicola</taxon>
    </lineage>
</organism>
<proteinExistence type="predicted"/>
<protein>
    <recommendedName>
        <fullName evidence="1">Hedgehog/Intein (Hint) domain-containing protein</fullName>
    </recommendedName>
</protein>
<feature type="domain" description="Hedgehog/Intein (Hint)" evidence="1">
    <location>
        <begin position="46"/>
        <end position="176"/>
    </location>
</feature>
<gene>
    <name evidence="2" type="ORF">GLS40_06450</name>
</gene>
<keyword evidence="3" id="KW-1185">Reference proteome</keyword>
<dbReference type="SUPFAM" id="SSF51294">
    <property type="entry name" value="Hedgehog/intein (Hint) domain"/>
    <property type="match status" value="1"/>
</dbReference>
<comment type="caution">
    <text evidence="2">The sequence shown here is derived from an EMBL/GenBank/DDBJ whole genome shotgun (WGS) entry which is preliminary data.</text>
</comment>
<name>A0A844WAI9_9RHOB</name>
<accession>A0A844WAI9</accession>
<dbReference type="Pfam" id="PF13403">
    <property type="entry name" value="Hint_2"/>
    <property type="match status" value="1"/>
</dbReference>